<name>A0ABP9EK91_9ACTN</name>
<keyword evidence="1" id="KW-0723">Serine/threonine-protein kinase</keyword>
<accession>A0ABP9EK91</accession>
<evidence type="ECO:0000256" key="2">
    <source>
        <dbReference type="SAM" id="MobiDB-lite"/>
    </source>
</evidence>
<dbReference type="PANTHER" id="PTHR35526:SF3">
    <property type="entry name" value="ANTI-SIGMA-F FACTOR RSBW"/>
    <property type="match status" value="1"/>
</dbReference>
<dbReference type="InterPro" id="IPR003594">
    <property type="entry name" value="HATPase_dom"/>
</dbReference>
<comment type="caution">
    <text evidence="4">The sequence shown here is derived from an EMBL/GenBank/DDBJ whole genome shotgun (WGS) entry which is preliminary data.</text>
</comment>
<feature type="domain" description="Histidine kinase/HSP90-like ATPase" evidence="3">
    <location>
        <begin position="25"/>
        <end position="136"/>
    </location>
</feature>
<keyword evidence="1" id="KW-0418">Kinase</keyword>
<sequence>MIHLAPQRRPTRRERPGGRRLDLTIPPDPREIVRLRAAARCFLQRCHPAGCGHIADVLLVVTELAANVVSHTDGPGRLVLVSCAEGTDVRVADSSRRVPRPQLPSATRASGRGLVLVRGISSTVDVTPDGHGGKTVHAWIAARGEGPAAPAAGHATRPGVREP</sequence>
<keyword evidence="5" id="KW-1185">Reference proteome</keyword>
<dbReference type="PANTHER" id="PTHR35526">
    <property type="entry name" value="ANTI-SIGMA-F FACTOR RSBW-RELATED"/>
    <property type="match status" value="1"/>
</dbReference>
<reference evidence="5" key="1">
    <citation type="journal article" date="2019" name="Int. J. Syst. Evol. Microbiol.">
        <title>The Global Catalogue of Microorganisms (GCM) 10K type strain sequencing project: providing services to taxonomists for standard genome sequencing and annotation.</title>
        <authorList>
            <consortium name="The Broad Institute Genomics Platform"/>
            <consortium name="The Broad Institute Genome Sequencing Center for Infectious Disease"/>
            <person name="Wu L."/>
            <person name="Ma J."/>
        </authorList>
    </citation>
    <scope>NUCLEOTIDE SEQUENCE [LARGE SCALE GENOMIC DNA]</scope>
    <source>
        <strain evidence="5">JCM 13006</strain>
    </source>
</reference>
<evidence type="ECO:0000259" key="3">
    <source>
        <dbReference type="Pfam" id="PF13581"/>
    </source>
</evidence>
<organism evidence="4 5">
    <name type="scientific">Kitasatospora terrestris</name>
    <dbReference type="NCBI Taxonomy" id="258051"/>
    <lineage>
        <taxon>Bacteria</taxon>
        <taxon>Bacillati</taxon>
        <taxon>Actinomycetota</taxon>
        <taxon>Actinomycetes</taxon>
        <taxon>Kitasatosporales</taxon>
        <taxon>Streptomycetaceae</taxon>
        <taxon>Kitasatospora</taxon>
    </lineage>
</organism>
<dbReference type="InterPro" id="IPR036890">
    <property type="entry name" value="HATPase_C_sf"/>
</dbReference>
<evidence type="ECO:0000313" key="4">
    <source>
        <dbReference type="EMBL" id="GAA4880711.1"/>
    </source>
</evidence>
<dbReference type="Proteomes" id="UP001501752">
    <property type="component" value="Unassembled WGS sequence"/>
</dbReference>
<proteinExistence type="predicted"/>
<evidence type="ECO:0000313" key="5">
    <source>
        <dbReference type="Proteomes" id="UP001501752"/>
    </source>
</evidence>
<protein>
    <recommendedName>
        <fullName evidence="3">Histidine kinase/HSP90-like ATPase domain-containing protein</fullName>
    </recommendedName>
</protein>
<dbReference type="Pfam" id="PF13581">
    <property type="entry name" value="HATPase_c_2"/>
    <property type="match status" value="1"/>
</dbReference>
<dbReference type="InterPro" id="IPR050267">
    <property type="entry name" value="Anti-sigma-factor_SerPK"/>
</dbReference>
<dbReference type="EMBL" id="BAABIS010000001">
    <property type="protein sequence ID" value="GAA4880711.1"/>
    <property type="molecule type" value="Genomic_DNA"/>
</dbReference>
<dbReference type="CDD" id="cd16936">
    <property type="entry name" value="HATPase_RsbW-like"/>
    <property type="match status" value="1"/>
</dbReference>
<evidence type="ECO:0000256" key="1">
    <source>
        <dbReference type="ARBA" id="ARBA00022527"/>
    </source>
</evidence>
<dbReference type="Gene3D" id="3.30.565.10">
    <property type="entry name" value="Histidine kinase-like ATPase, C-terminal domain"/>
    <property type="match status" value="1"/>
</dbReference>
<gene>
    <name evidence="4" type="ORF">GCM10023235_71220</name>
</gene>
<feature type="region of interest" description="Disordered" evidence="2">
    <location>
        <begin position="1"/>
        <end position="25"/>
    </location>
</feature>
<feature type="compositionally biased region" description="Basic and acidic residues" evidence="2">
    <location>
        <begin position="13"/>
        <end position="25"/>
    </location>
</feature>
<keyword evidence="1" id="KW-0808">Transferase</keyword>
<dbReference type="SUPFAM" id="SSF55874">
    <property type="entry name" value="ATPase domain of HSP90 chaperone/DNA topoisomerase II/histidine kinase"/>
    <property type="match status" value="1"/>
</dbReference>